<dbReference type="RefSeq" id="WP_135349813.1">
    <property type="nucleotide sequence ID" value="NZ_SRJD01000027.1"/>
</dbReference>
<dbReference type="SUPFAM" id="SSF56601">
    <property type="entry name" value="beta-lactamase/transpeptidase-like"/>
    <property type="match status" value="1"/>
</dbReference>
<dbReference type="InterPro" id="IPR012338">
    <property type="entry name" value="Beta-lactam/transpept-like"/>
</dbReference>
<organism evidence="4 5">
    <name type="scientific">Sporolactobacillus shoreae</name>
    <dbReference type="NCBI Taxonomy" id="1465501"/>
    <lineage>
        <taxon>Bacteria</taxon>
        <taxon>Bacillati</taxon>
        <taxon>Bacillota</taxon>
        <taxon>Bacilli</taxon>
        <taxon>Bacillales</taxon>
        <taxon>Sporolactobacillaceae</taxon>
        <taxon>Sporolactobacillus</taxon>
    </lineage>
</organism>
<name>A0A4Z0GHU3_9BACL</name>
<evidence type="ECO:0000313" key="4">
    <source>
        <dbReference type="EMBL" id="TGA96285.1"/>
    </source>
</evidence>
<dbReference type="InterPro" id="IPR050491">
    <property type="entry name" value="AmpC-like"/>
</dbReference>
<evidence type="ECO:0000256" key="1">
    <source>
        <dbReference type="ARBA" id="ARBA00004370"/>
    </source>
</evidence>
<protein>
    <submittedName>
        <fullName evidence="4">Class A beta-lactamase-related serine hydrolase</fullName>
    </submittedName>
</protein>
<proteinExistence type="predicted"/>
<reference evidence="4 5" key="1">
    <citation type="journal article" date="2015" name="Int. J. Syst. Evol. Microbiol.">
        <title>Sporolactobacillus shoreae sp. nov. and Sporolactobacillus spathodeae sp. nov., two spore-forming lactic acid bacteria isolated from tree barks in Thailand.</title>
        <authorList>
            <person name="Thamacharoensuk T."/>
            <person name="Kitahara M."/>
            <person name="Ohkuma M."/>
            <person name="Thongchul N."/>
            <person name="Tanasupawat S."/>
        </authorList>
    </citation>
    <scope>NUCLEOTIDE SEQUENCE [LARGE SCALE GENOMIC DNA]</scope>
    <source>
        <strain evidence="4 5">BK92</strain>
    </source>
</reference>
<comment type="caution">
    <text evidence="4">The sequence shown here is derived from an EMBL/GenBank/DDBJ whole genome shotgun (WGS) entry which is preliminary data.</text>
</comment>
<dbReference type="OrthoDB" id="9803467at2"/>
<dbReference type="EMBL" id="SRJD01000027">
    <property type="protein sequence ID" value="TGA96285.1"/>
    <property type="molecule type" value="Genomic_DNA"/>
</dbReference>
<dbReference type="AlphaFoldDB" id="A0A4Z0GHU3"/>
<dbReference type="PANTHER" id="PTHR46825">
    <property type="entry name" value="D-ALANYL-D-ALANINE-CARBOXYPEPTIDASE/ENDOPEPTIDASE AMPH"/>
    <property type="match status" value="1"/>
</dbReference>
<evidence type="ECO:0000259" key="3">
    <source>
        <dbReference type="Pfam" id="PF00144"/>
    </source>
</evidence>
<evidence type="ECO:0000256" key="2">
    <source>
        <dbReference type="ARBA" id="ARBA00023136"/>
    </source>
</evidence>
<keyword evidence="4" id="KW-0378">Hydrolase</keyword>
<dbReference type="GO" id="GO:0016020">
    <property type="term" value="C:membrane"/>
    <property type="evidence" value="ECO:0007669"/>
    <property type="project" value="UniProtKB-SubCell"/>
</dbReference>
<keyword evidence="2" id="KW-0472">Membrane</keyword>
<evidence type="ECO:0000313" key="5">
    <source>
        <dbReference type="Proteomes" id="UP000298347"/>
    </source>
</evidence>
<dbReference type="InterPro" id="IPR001466">
    <property type="entry name" value="Beta-lactam-related"/>
</dbReference>
<feature type="domain" description="Beta-lactamase-related" evidence="3">
    <location>
        <begin position="26"/>
        <end position="339"/>
    </location>
</feature>
<keyword evidence="5" id="KW-1185">Reference proteome</keyword>
<gene>
    <name evidence="4" type="ORF">E4665_16045</name>
</gene>
<dbReference type="Proteomes" id="UP000298347">
    <property type="component" value="Unassembled WGS sequence"/>
</dbReference>
<dbReference type="GO" id="GO:0016787">
    <property type="term" value="F:hydrolase activity"/>
    <property type="evidence" value="ECO:0007669"/>
    <property type="project" value="UniProtKB-KW"/>
</dbReference>
<accession>A0A4Z0GHU3</accession>
<comment type="subcellular location">
    <subcellularLocation>
        <location evidence="1">Membrane</location>
    </subcellularLocation>
</comment>
<dbReference type="Gene3D" id="3.40.710.10">
    <property type="entry name" value="DD-peptidase/beta-lactamase superfamily"/>
    <property type="match status" value="1"/>
</dbReference>
<sequence length="357" mass="40385">MNEFKSICNDFSENHYFSGTCLIKVHEDVLFSRAYGFAHKGFAIPNNLDTKFDIASITKLFTAISILILINQGKLSLDDKIVNVVDLEGSEIPSNVTIEHLLTHTSGISDDADEEAGEDYSALFIDKPNYSFRKTSDFLPQFIYKKPLFKAGTNVRYNNCAFILLGMAIEKITGQSYREFVRENVIQPFELANTEFCAMDEINENTAEGYSGIFDENHQLIKWTKNIYSYPPVGSPDGGLYSTVTDLDKLIRSINAGKILGSSLSDTLLQPHCKFTKPFNKWKIAPHARLRTGYAFEFVEIDKGVFCIRKDGLNAGVAGMLSYYPQIDGTIVILSNQDCNIWEMHRKLQTLLYQLFY</sequence>
<dbReference type="PANTHER" id="PTHR46825:SF11">
    <property type="entry name" value="PENICILLIN-BINDING PROTEIN 4"/>
    <property type="match status" value="1"/>
</dbReference>
<dbReference type="Pfam" id="PF00144">
    <property type="entry name" value="Beta-lactamase"/>
    <property type="match status" value="1"/>
</dbReference>